<evidence type="ECO:0000313" key="2">
    <source>
        <dbReference type="EMBL" id="CAA0089013.1"/>
    </source>
</evidence>
<dbReference type="EMBL" id="CACSAS010000001">
    <property type="protein sequence ID" value="CAA0089013.1"/>
    <property type="molecule type" value="Genomic_DNA"/>
</dbReference>
<protein>
    <recommendedName>
        <fullName evidence="4">YARHG domain-containing protein</fullName>
    </recommendedName>
</protein>
<dbReference type="RefSeq" id="WP_144342969.1">
    <property type="nucleotide sequence ID" value="NZ_CACSAS010000001.1"/>
</dbReference>
<dbReference type="AlphaFoldDB" id="A0A5S9NGJ0"/>
<name>A0A5S9NGJ0_9HYPH</name>
<keyword evidence="1" id="KW-0732">Signal</keyword>
<dbReference type="Proteomes" id="UP000433050">
    <property type="component" value="Unassembled WGS sequence"/>
</dbReference>
<evidence type="ECO:0000256" key="1">
    <source>
        <dbReference type="SAM" id="SignalP"/>
    </source>
</evidence>
<accession>A0A5S9NGJ0</accession>
<organism evidence="2 3">
    <name type="scientific">Starkeya nomas</name>
    <dbReference type="NCBI Taxonomy" id="2666134"/>
    <lineage>
        <taxon>Bacteria</taxon>
        <taxon>Pseudomonadati</taxon>
        <taxon>Pseudomonadota</taxon>
        <taxon>Alphaproteobacteria</taxon>
        <taxon>Hyphomicrobiales</taxon>
        <taxon>Xanthobacteraceae</taxon>
        <taxon>Starkeya</taxon>
    </lineage>
</organism>
<feature type="signal peptide" evidence="1">
    <location>
        <begin position="1"/>
        <end position="29"/>
    </location>
</feature>
<evidence type="ECO:0008006" key="4">
    <source>
        <dbReference type="Google" id="ProtNLM"/>
    </source>
</evidence>
<reference evidence="2 3" key="1">
    <citation type="submission" date="2019-12" db="EMBL/GenBank/DDBJ databases">
        <authorList>
            <person name="Reyes-Prieto M."/>
        </authorList>
    </citation>
    <scope>NUCLEOTIDE SEQUENCE [LARGE SCALE GENOMIC DNA]</scope>
    <source>
        <strain evidence="2">HF14-78462</strain>
    </source>
</reference>
<feature type="chain" id="PRO_5024981254" description="YARHG domain-containing protein" evidence="1">
    <location>
        <begin position="30"/>
        <end position="67"/>
    </location>
</feature>
<proteinExistence type="predicted"/>
<keyword evidence="3" id="KW-1185">Reference proteome</keyword>
<evidence type="ECO:0000313" key="3">
    <source>
        <dbReference type="Proteomes" id="UP000433050"/>
    </source>
</evidence>
<gene>
    <name evidence="2" type="ORF">STARVERO_00843</name>
</gene>
<sequence>MKKCLIIALSAAAIVVGLLTLSFLPPADATTSAEEPAGYKTCFMERRATFTDGAPRMIRERRCVFAE</sequence>